<feature type="transmembrane region" description="Helical" evidence="1">
    <location>
        <begin position="12"/>
        <end position="33"/>
    </location>
</feature>
<name>A0ABM8IVA5_9CREN</name>
<protein>
    <submittedName>
        <fullName evidence="2">Uncharacterized protein</fullName>
    </submittedName>
</protein>
<evidence type="ECO:0000313" key="3">
    <source>
        <dbReference type="Proteomes" id="UP001341135"/>
    </source>
</evidence>
<organism evidence="2 3">
    <name type="scientific">Pyrodictium abyssi</name>
    <dbReference type="NCBI Taxonomy" id="54256"/>
    <lineage>
        <taxon>Archaea</taxon>
        <taxon>Thermoproteota</taxon>
        <taxon>Thermoprotei</taxon>
        <taxon>Desulfurococcales</taxon>
        <taxon>Pyrodictiaceae</taxon>
        <taxon>Pyrodictium</taxon>
    </lineage>
</organism>
<dbReference type="RefSeq" id="WP_338251209.1">
    <property type="nucleotide sequence ID" value="NZ_AP028907.1"/>
</dbReference>
<evidence type="ECO:0000256" key="1">
    <source>
        <dbReference type="SAM" id="Phobius"/>
    </source>
</evidence>
<dbReference type="Proteomes" id="UP001341135">
    <property type="component" value="Chromosome"/>
</dbReference>
<dbReference type="GeneID" id="89288322"/>
<evidence type="ECO:0000313" key="2">
    <source>
        <dbReference type="EMBL" id="BES80730.1"/>
    </source>
</evidence>
<keyword evidence="3" id="KW-1185">Reference proteome</keyword>
<keyword evidence="1" id="KW-1133">Transmembrane helix</keyword>
<sequence length="72" mass="7868">MILSSRRLDKVTKAICILTVAANWGSLATLALYTHDVLVYTGLAASLILGTTILYTLQRIETPTHQKRPLAS</sequence>
<keyword evidence="1" id="KW-0472">Membrane</keyword>
<accession>A0ABM8IVA5</accession>
<dbReference type="EMBL" id="AP028907">
    <property type="protein sequence ID" value="BES80730.1"/>
    <property type="molecule type" value="Genomic_DNA"/>
</dbReference>
<reference evidence="2 3" key="1">
    <citation type="submission" date="2023-09" db="EMBL/GenBank/DDBJ databases">
        <title>Pyrofollis japonicus gen. nov. sp. nov., a novel member of the family Pyrodictiaceae isolated from the Iheya North hydrothermal field.</title>
        <authorList>
            <person name="Miyazaki U."/>
            <person name="Sanari M."/>
            <person name="Tame A."/>
            <person name="Kitajima M."/>
            <person name="Okamoto A."/>
            <person name="Sawayama S."/>
            <person name="Miyazaki J."/>
            <person name="Takai K."/>
            <person name="Nakagawa S."/>
        </authorList>
    </citation>
    <scope>NUCLEOTIDE SEQUENCE [LARGE SCALE GENOMIC DNA]</scope>
    <source>
        <strain evidence="2 3">AV2</strain>
    </source>
</reference>
<keyword evidence="1" id="KW-0812">Transmembrane</keyword>
<proteinExistence type="predicted"/>
<feature type="transmembrane region" description="Helical" evidence="1">
    <location>
        <begin position="39"/>
        <end position="57"/>
    </location>
</feature>
<gene>
    <name evidence="2" type="ORF">PABY_02970</name>
</gene>